<feature type="domain" description="DUF659" evidence="2">
    <location>
        <begin position="95"/>
        <end position="163"/>
    </location>
</feature>
<dbReference type="InterPro" id="IPR007021">
    <property type="entry name" value="DUF659"/>
</dbReference>
<organism evidence="3 4">
    <name type="scientific">Amborella trichopoda</name>
    <dbReference type="NCBI Taxonomy" id="13333"/>
    <lineage>
        <taxon>Eukaryota</taxon>
        <taxon>Viridiplantae</taxon>
        <taxon>Streptophyta</taxon>
        <taxon>Embryophyta</taxon>
        <taxon>Tracheophyta</taxon>
        <taxon>Spermatophyta</taxon>
        <taxon>Magnoliopsida</taxon>
        <taxon>Amborellales</taxon>
        <taxon>Amborellaceae</taxon>
        <taxon>Amborella</taxon>
    </lineage>
</organism>
<dbReference type="Gramene" id="ERN03448">
    <property type="protein sequence ID" value="ERN03448"/>
    <property type="gene ID" value="AMTR_s00003p00265540"/>
</dbReference>
<name>W1P6A2_AMBTC</name>
<reference evidence="4" key="1">
    <citation type="journal article" date="2013" name="Science">
        <title>The Amborella genome and the evolution of flowering plants.</title>
        <authorList>
            <consortium name="Amborella Genome Project"/>
        </authorList>
    </citation>
    <scope>NUCLEOTIDE SEQUENCE [LARGE SCALE GENOMIC DNA]</scope>
</reference>
<accession>W1P6A2</accession>
<evidence type="ECO:0000256" key="1">
    <source>
        <dbReference type="SAM" id="MobiDB-lite"/>
    </source>
</evidence>
<dbReference type="Proteomes" id="UP000017836">
    <property type="component" value="Unassembled WGS sequence"/>
</dbReference>
<dbReference type="AlphaFoldDB" id="W1P6A2"/>
<feature type="region of interest" description="Disordered" evidence="1">
    <location>
        <begin position="1"/>
        <end position="30"/>
    </location>
</feature>
<proteinExistence type="predicted"/>
<protein>
    <recommendedName>
        <fullName evidence="2">DUF659 domain-containing protein</fullName>
    </recommendedName>
</protein>
<feature type="compositionally biased region" description="Basic and acidic residues" evidence="1">
    <location>
        <begin position="1"/>
        <end position="18"/>
    </location>
</feature>
<gene>
    <name evidence="3" type="ORF">AMTR_s00003p00265540</name>
</gene>
<keyword evidence="4" id="KW-1185">Reference proteome</keyword>
<dbReference type="HOGENOM" id="CLU_1621231_0_0_1"/>
<evidence type="ECO:0000313" key="3">
    <source>
        <dbReference type="EMBL" id="ERN03448.1"/>
    </source>
</evidence>
<evidence type="ECO:0000313" key="4">
    <source>
        <dbReference type="Proteomes" id="UP000017836"/>
    </source>
</evidence>
<dbReference type="EMBL" id="KI394358">
    <property type="protein sequence ID" value="ERN03448.1"/>
    <property type="molecule type" value="Genomic_DNA"/>
</dbReference>
<dbReference type="Pfam" id="PF04937">
    <property type="entry name" value="DUF659"/>
    <property type="match status" value="1"/>
</dbReference>
<sequence>MEEEKRCKEKRDAEEVGRGYESLIDEDEDEKAEFEAQMERARIASLQELNYSQMGIQEMYGEKGWCIHYSSTSTIYFYLQMVSSIVEVGPGVRGPTMKELAGPCLEAAVHSVDKHIVQFKVCWPGTGVIIMTDDWKGKSHTHLVNFLIGYPRGIVYHSSIDISR</sequence>
<evidence type="ECO:0000259" key="2">
    <source>
        <dbReference type="Pfam" id="PF04937"/>
    </source>
</evidence>